<proteinExistence type="predicted"/>
<dbReference type="Proteomes" id="UP000315010">
    <property type="component" value="Unassembled WGS sequence"/>
</dbReference>
<sequence length="399" mass="43912">MLGTVLIGMSTNAWAQTRLPIPWQEIDTLMPESSEISLDPDSPVIHSDQPLIRMPSYSGVPKLFEVDGQKTSGSTHDSSAGFGLNQDSLGLSPHSFDSLSNQTRMEAPQSSGVQNAYATLGDASDNAVRAIPSFVEQSASPSRIVRYEIPLSDHELNQTFMNRGIEGQLIEIADDTKRGKESISDRVKSFLQPTESWQETKKIRVVRYEVPADDIAFHAQLTEVEGQILEPGMLRLPEVRFFQPKARVFMDLKQGNDSEFDLFQDGAILASLDVVELYFPMPLISERFAEVFGKPDKLSSLGWRVGGTLGLGITTALNSGSTDNGHAPVSTLSGGIRYEFPLGRPSRELMETRDIRLDQRTRVGMEFGLQGGVSTRESLTERADIGLYFGILVNTPWGG</sequence>
<accession>A0A5C5ZD86</accession>
<gene>
    <name evidence="1" type="ORF">CA13_66100</name>
</gene>
<evidence type="ECO:0000313" key="2">
    <source>
        <dbReference type="Proteomes" id="UP000315010"/>
    </source>
</evidence>
<comment type="caution">
    <text evidence="1">The sequence shown here is derived from an EMBL/GenBank/DDBJ whole genome shotgun (WGS) entry which is preliminary data.</text>
</comment>
<dbReference type="EMBL" id="SJPJ01000001">
    <property type="protein sequence ID" value="TWT85128.1"/>
    <property type="molecule type" value="Genomic_DNA"/>
</dbReference>
<keyword evidence="2" id="KW-1185">Reference proteome</keyword>
<name>A0A5C5ZD86_9BACT</name>
<reference evidence="1 2" key="1">
    <citation type="submission" date="2019-02" db="EMBL/GenBank/DDBJ databases">
        <title>Deep-cultivation of Planctomycetes and their phenomic and genomic characterization uncovers novel biology.</title>
        <authorList>
            <person name="Wiegand S."/>
            <person name="Jogler M."/>
            <person name="Boedeker C."/>
            <person name="Pinto D."/>
            <person name="Vollmers J."/>
            <person name="Rivas-Marin E."/>
            <person name="Kohn T."/>
            <person name="Peeters S.H."/>
            <person name="Heuer A."/>
            <person name="Rast P."/>
            <person name="Oberbeckmann S."/>
            <person name="Bunk B."/>
            <person name="Jeske O."/>
            <person name="Meyerdierks A."/>
            <person name="Storesund J.E."/>
            <person name="Kallscheuer N."/>
            <person name="Luecker S."/>
            <person name="Lage O.M."/>
            <person name="Pohl T."/>
            <person name="Merkel B.J."/>
            <person name="Hornburger P."/>
            <person name="Mueller R.-W."/>
            <person name="Bruemmer F."/>
            <person name="Labrenz M."/>
            <person name="Spormann A.M."/>
            <person name="Op Den Camp H."/>
            <person name="Overmann J."/>
            <person name="Amann R."/>
            <person name="Jetten M.S.M."/>
            <person name="Mascher T."/>
            <person name="Medema M.H."/>
            <person name="Devos D.P."/>
            <person name="Kaster A.-K."/>
            <person name="Ovreas L."/>
            <person name="Rohde M."/>
            <person name="Galperin M.Y."/>
            <person name="Jogler C."/>
        </authorList>
    </citation>
    <scope>NUCLEOTIDE SEQUENCE [LARGE SCALE GENOMIC DNA]</scope>
    <source>
        <strain evidence="1 2">CA13</strain>
    </source>
</reference>
<evidence type="ECO:0000313" key="1">
    <source>
        <dbReference type="EMBL" id="TWT85128.1"/>
    </source>
</evidence>
<dbReference type="AlphaFoldDB" id="A0A5C5ZD86"/>
<protein>
    <submittedName>
        <fullName evidence="1">Uncharacterized protein</fullName>
    </submittedName>
</protein>
<organism evidence="1 2">
    <name type="scientific">Novipirellula herctigrandis</name>
    <dbReference type="NCBI Taxonomy" id="2527986"/>
    <lineage>
        <taxon>Bacteria</taxon>
        <taxon>Pseudomonadati</taxon>
        <taxon>Planctomycetota</taxon>
        <taxon>Planctomycetia</taxon>
        <taxon>Pirellulales</taxon>
        <taxon>Pirellulaceae</taxon>
        <taxon>Novipirellula</taxon>
    </lineage>
</organism>